<comment type="caution">
    <text evidence="1">The sequence shown here is derived from an EMBL/GenBank/DDBJ whole genome shotgun (WGS) entry which is preliminary data.</text>
</comment>
<evidence type="ECO:0000313" key="3">
    <source>
        <dbReference type="Proteomes" id="UP000020406"/>
    </source>
</evidence>
<accession>Z9JNW6</accession>
<reference evidence="2" key="2">
    <citation type="submission" date="2021-11" db="EMBL/GenBank/DDBJ databases">
        <title>Genome sequence of Xylella taiwanensis PLS432.</title>
        <authorList>
            <person name="Weng L.-W."/>
            <person name="Su C.-C."/>
            <person name="Tsai C.-W."/>
            <person name="Kuo C.-H."/>
        </authorList>
    </citation>
    <scope>NUCLEOTIDE SEQUENCE</scope>
    <source>
        <strain evidence="2">PLS432</strain>
    </source>
</reference>
<dbReference type="PATRIC" id="fig|1444770.3.peg.151"/>
<dbReference type="GeneID" id="68901900"/>
<dbReference type="EMBL" id="JAJPPU010000002">
    <property type="protein sequence ID" value="MCD8472708.1"/>
    <property type="molecule type" value="Genomic_DNA"/>
</dbReference>
<organism evidence="1 3">
    <name type="scientific">Xylella taiwanensis</name>
    <dbReference type="NCBI Taxonomy" id="1444770"/>
    <lineage>
        <taxon>Bacteria</taxon>
        <taxon>Pseudomonadati</taxon>
        <taxon>Pseudomonadota</taxon>
        <taxon>Gammaproteobacteria</taxon>
        <taxon>Lysobacterales</taxon>
        <taxon>Lysobacteraceae</taxon>
        <taxon>Xylella</taxon>
    </lineage>
</organism>
<protein>
    <submittedName>
        <fullName evidence="1">Uncharacterized protein</fullName>
    </submittedName>
</protein>
<reference evidence="1 3" key="1">
    <citation type="journal article" date="2014" name="Genome Announc.">
        <title>Draft Genome Sequence of Xylella fastidiosa Pear Leaf Scorch Strain in Taiwan.</title>
        <authorList>
            <person name="Su C.C."/>
            <person name="Deng W.L."/>
            <person name="Jan F.J."/>
            <person name="Chang C.J."/>
            <person name="Huang H."/>
            <person name="Chen J."/>
        </authorList>
    </citation>
    <scope>NUCLEOTIDE SEQUENCE [LARGE SCALE GENOMIC DNA]</scope>
    <source>
        <strain evidence="1 3">PLS229</strain>
    </source>
</reference>
<keyword evidence="4" id="KW-1185">Reference proteome</keyword>
<name>Z9JNW6_9GAMM</name>
<dbReference type="AlphaFoldDB" id="Z9JNW6"/>
<dbReference type="RefSeq" id="WP_160165105.1">
    <property type="nucleotide sequence ID" value="NZ_CP053627.1"/>
</dbReference>
<evidence type="ECO:0000313" key="2">
    <source>
        <dbReference type="EMBL" id="MCD8472708.1"/>
    </source>
</evidence>
<evidence type="ECO:0000313" key="1">
    <source>
        <dbReference type="EMBL" id="EWS79447.1"/>
    </source>
</evidence>
<dbReference type="EMBL" id="JDSQ01000001">
    <property type="protein sequence ID" value="EWS79447.1"/>
    <property type="molecule type" value="Genomic_DNA"/>
</dbReference>
<sequence>MSSSGQCIVPIQHTDGVGEAGSKGRDWLDDNIEWLSADGGLSSAHAIASIVGVAPQA</sequence>
<gene>
    <name evidence="1" type="ORF">AF72_00665</name>
    <name evidence="2" type="ORF">LPH55_04295</name>
</gene>
<dbReference type="Proteomes" id="UP000020406">
    <property type="component" value="Unassembled WGS sequence"/>
</dbReference>
<proteinExistence type="predicted"/>
<evidence type="ECO:0000313" key="4">
    <source>
        <dbReference type="Proteomes" id="UP001430701"/>
    </source>
</evidence>
<dbReference type="Proteomes" id="UP001430701">
    <property type="component" value="Unassembled WGS sequence"/>
</dbReference>